<reference evidence="1" key="1">
    <citation type="journal article" date="2012" name="Nat. Commun.">
        <title>The genome of Prunus mume.</title>
        <authorList>
            <person name="Zhang Q."/>
            <person name="Chen W."/>
            <person name="Sun L."/>
            <person name="Zhao F."/>
            <person name="Huang B."/>
            <person name="Yang W."/>
            <person name="Tao Y."/>
            <person name="Wang J."/>
            <person name="Yuan Z."/>
            <person name="Fan G."/>
            <person name="Xing Z."/>
            <person name="Han C."/>
            <person name="Pan H."/>
            <person name="Zhong X."/>
            <person name="Shi W."/>
            <person name="Liang X."/>
            <person name="Du D."/>
            <person name="Sun F."/>
            <person name="Xu Z."/>
            <person name="Hao R."/>
            <person name="Lv T."/>
            <person name="Lv Y."/>
            <person name="Zheng Z."/>
            <person name="Sun M."/>
            <person name="Luo L."/>
            <person name="Cai M."/>
            <person name="Gao Y."/>
            <person name="Wang J."/>
            <person name="Yin Y."/>
            <person name="Xu X."/>
            <person name="Cheng T."/>
            <person name="Wang J."/>
        </authorList>
    </citation>
    <scope>NUCLEOTIDE SEQUENCE [LARGE SCALE GENOMIC DNA]</scope>
</reference>
<dbReference type="GeneID" id="103326924"/>
<name>A0ABM0NNE7_PRUMU</name>
<dbReference type="RefSeq" id="XP_008227394.1">
    <property type="nucleotide sequence ID" value="XM_008229172.1"/>
</dbReference>
<accession>A0ABM0NNE7</accession>
<organism evidence="1 2">
    <name type="scientific">Prunus mume</name>
    <name type="common">Japanese apricot</name>
    <name type="synonym">Armeniaca mume</name>
    <dbReference type="NCBI Taxonomy" id="102107"/>
    <lineage>
        <taxon>Eukaryota</taxon>
        <taxon>Viridiplantae</taxon>
        <taxon>Streptophyta</taxon>
        <taxon>Embryophyta</taxon>
        <taxon>Tracheophyta</taxon>
        <taxon>Spermatophyta</taxon>
        <taxon>Magnoliopsida</taxon>
        <taxon>eudicotyledons</taxon>
        <taxon>Gunneridae</taxon>
        <taxon>Pentapetalae</taxon>
        <taxon>rosids</taxon>
        <taxon>fabids</taxon>
        <taxon>Rosales</taxon>
        <taxon>Rosaceae</taxon>
        <taxon>Amygdaloideae</taxon>
        <taxon>Amygdaleae</taxon>
        <taxon>Prunus</taxon>
    </lineage>
</organism>
<sequence>MGGFGKSVRTTTDYCLQQLLEPVKATAKKRGSMKAAASNIIDLPPSKLNNLHHYVHGTWQHGGLVFCTLFARCWHECCTICTFMKLLRLKRLSKRGCRCQGLHHSQFAALEICHNNKMVRLAE</sequence>
<keyword evidence="1" id="KW-1185">Reference proteome</keyword>
<reference evidence="2" key="2">
    <citation type="submission" date="2025-08" db="UniProtKB">
        <authorList>
            <consortium name="RefSeq"/>
        </authorList>
    </citation>
    <scope>IDENTIFICATION</scope>
</reference>
<protein>
    <submittedName>
        <fullName evidence="2">Uncharacterized protein LOC103326924</fullName>
    </submittedName>
</protein>
<dbReference type="Proteomes" id="UP000694861">
    <property type="component" value="Linkage group LG3"/>
</dbReference>
<gene>
    <name evidence="2" type="primary">LOC103326924</name>
</gene>
<proteinExistence type="predicted"/>
<evidence type="ECO:0000313" key="2">
    <source>
        <dbReference type="RefSeq" id="XP_008227394.1"/>
    </source>
</evidence>
<evidence type="ECO:0000313" key="1">
    <source>
        <dbReference type="Proteomes" id="UP000694861"/>
    </source>
</evidence>